<feature type="compositionally biased region" description="Low complexity" evidence="1">
    <location>
        <begin position="329"/>
        <end position="339"/>
    </location>
</feature>
<dbReference type="InterPro" id="IPR000210">
    <property type="entry name" value="BTB/POZ_dom"/>
</dbReference>
<dbReference type="Gene3D" id="3.30.710.10">
    <property type="entry name" value="Potassium Channel Kv1.1, Chain A"/>
    <property type="match status" value="1"/>
</dbReference>
<sequence length="800" mass="88589">MRSREDEGYTASQPFLGHLARVRSLEAAIADLKHELTDSSVLWNEAQLRSWASRAACLRQQASLTRTDMLQKASFPAEDLSTLQHCLDAIATYNHSVDEANQLLSRRDSPVSPVGVLVSLLTSWQYLEQLQASVNQQLRAAGDRIGVDLELDMRKALAGTVAMDLFYRASEESTRLFDRCVDAFEDPFGEPECLPEAMELHSEFLDGFLNTNLINVYVQIAPFGHDQSVAGRIRAQRDFLSNPSQHQSTSHPSIWPPTAASPTPMSHQERNSYGSGALGHETDPVRGCRQKDTVQERAALKRNHGNRASLAALDATSPADLSPSPHPVPSSSVARSARGSRSEELTRPATFESEERADGQGERGGSNKMERAVMDAITSGDQATLAQLSFNPSGLDGDGLPYLWAAIEAGKDDIALDLLTRGDEAVVQFRHPRYGHTVLHLMSARFRSVVYEESSLLVMREAAKRLLSELFDLTHECSPDLLLHRNTAGQTILHVASSTRNFYVFDVFRLVDVHRFFRCLAIEDDSGFTPLGRLAWDMCVSPPVAPDMDSMPPAPSVPFALPVAEDLTIIAPIRHEGRREKMHTGGRKEAVHAHSAVMARHSSVFAQMLADSDEAHSRVPYQVESDDIVSSDAWKAIIPTFYGQRIRCAGLKGLDWCILLCQIVYACLRYGLHDSLFHTAVFELASALHECVAGPHHSPSVYRAPASSWAWLLDVTAAIRTCAALPSTQPERRHVAKGLSWRVVRAYLHSFYIQFSPDEPHQEVAYTPVLPLLPPLRYAFELLAEYLRETHGSFICGMDG</sequence>
<feature type="compositionally biased region" description="Polar residues" evidence="1">
    <location>
        <begin position="260"/>
        <end position="274"/>
    </location>
</feature>
<proteinExistence type="predicted"/>
<dbReference type="InParanoid" id="A0A0G4GK54"/>
<dbReference type="AlphaFoldDB" id="A0A0G4GK54"/>
<feature type="region of interest" description="Disordered" evidence="1">
    <location>
        <begin position="241"/>
        <end position="291"/>
    </location>
</feature>
<evidence type="ECO:0000259" key="2">
    <source>
        <dbReference type="PROSITE" id="PS50097"/>
    </source>
</evidence>
<dbReference type="Gene3D" id="1.25.40.20">
    <property type="entry name" value="Ankyrin repeat-containing domain"/>
    <property type="match status" value="1"/>
</dbReference>
<dbReference type="PROSITE" id="PS50097">
    <property type="entry name" value="BTB"/>
    <property type="match status" value="1"/>
</dbReference>
<dbReference type="Proteomes" id="UP000041254">
    <property type="component" value="Unassembled WGS sequence"/>
</dbReference>
<evidence type="ECO:0000313" key="3">
    <source>
        <dbReference type="EMBL" id="CEM30318.1"/>
    </source>
</evidence>
<dbReference type="InterPro" id="IPR036770">
    <property type="entry name" value="Ankyrin_rpt-contain_sf"/>
</dbReference>
<keyword evidence="4" id="KW-1185">Reference proteome</keyword>
<protein>
    <recommendedName>
        <fullName evidence="2">BTB domain-containing protein</fullName>
    </recommendedName>
</protein>
<dbReference type="VEuPathDB" id="CryptoDB:Vbra_18073"/>
<evidence type="ECO:0000313" key="4">
    <source>
        <dbReference type="Proteomes" id="UP000041254"/>
    </source>
</evidence>
<feature type="domain" description="BTB" evidence="2">
    <location>
        <begin position="565"/>
        <end position="650"/>
    </location>
</feature>
<accession>A0A0G4GK54</accession>
<gene>
    <name evidence="3" type="ORF">Vbra_18073</name>
</gene>
<feature type="compositionally biased region" description="Polar residues" evidence="1">
    <location>
        <begin position="241"/>
        <end position="252"/>
    </location>
</feature>
<organism evidence="3 4">
    <name type="scientific">Vitrella brassicaformis (strain CCMP3155)</name>
    <dbReference type="NCBI Taxonomy" id="1169540"/>
    <lineage>
        <taxon>Eukaryota</taxon>
        <taxon>Sar</taxon>
        <taxon>Alveolata</taxon>
        <taxon>Colpodellida</taxon>
        <taxon>Vitrellaceae</taxon>
        <taxon>Vitrella</taxon>
    </lineage>
</organism>
<feature type="region of interest" description="Disordered" evidence="1">
    <location>
        <begin position="316"/>
        <end position="368"/>
    </location>
</feature>
<reference evidence="3 4" key="1">
    <citation type="submission" date="2014-11" db="EMBL/GenBank/DDBJ databases">
        <authorList>
            <person name="Zhu J."/>
            <person name="Qi W."/>
            <person name="Song R."/>
        </authorList>
    </citation>
    <scope>NUCLEOTIDE SEQUENCE [LARGE SCALE GENOMIC DNA]</scope>
</reference>
<dbReference type="Pfam" id="PF00651">
    <property type="entry name" value="BTB"/>
    <property type="match status" value="1"/>
</dbReference>
<dbReference type="InterPro" id="IPR011333">
    <property type="entry name" value="SKP1/BTB/POZ_sf"/>
</dbReference>
<feature type="compositionally biased region" description="Basic and acidic residues" evidence="1">
    <location>
        <begin position="280"/>
        <end position="291"/>
    </location>
</feature>
<evidence type="ECO:0000256" key="1">
    <source>
        <dbReference type="SAM" id="MobiDB-lite"/>
    </source>
</evidence>
<name>A0A0G4GK54_VITBC</name>
<dbReference type="EMBL" id="CDMY01000696">
    <property type="protein sequence ID" value="CEM30318.1"/>
    <property type="molecule type" value="Genomic_DNA"/>
</dbReference>